<protein>
    <recommendedName>
        <fullName evidence="3">Aminotransferase class I/classII large domain-containing protein</fullName>
    </recommendedName>
</protein>
<dbReference type="InterPro" id="IPR004839">
    <property type="entry name" value="Aminotransferase_I/II_large"/>
</dbReference>
<evidence type="ECO:0000256" key="1">
    <source>
        <dbReference type="ARBA" id="ARBA00001933"/>
    </source>
</evidence>
<evidence type="ECO:0000256" key="2">
    <source>
        <dbReference type="ARBA" id="ARBA00022898"/>
    </source>
</evidence>
<name>A0AAV5EK74_ELECO</name>
<dbReference type="InterPro" id="IPR015421">
    <property type="entry name" value="PyrdxlP-dep_Trfase_major"/>
</dbReference>
<evidence type="ECO:0000313" key="5">
    <source>
        <dbReference type="Proteomes" id="UP001054889"/>
    </source>
</evidence>
<dbReference type="AlphaFoldDB" id="A0AAV5EK74"/>
<dbReference type="Proteomes" id="UP001054889">
    <property type="component" value="Unassembled WGS sequence"/>
</dbReference>
<dbReference type="PRINTS" id="PR00753">
    <property type="entry name" value="ACCSYNTHASE"/>
</dbReference>
<evidence type="ECO:0000259" key="3">
    <source>
        <dbReference type="Pfam" id="PF00155"/>
    </source>
</evidence>
<dbReference type="GO" id="GO:0030170">
    <property type="term" value="F:pyridoxal phosphate binding"/>
    <property type="evidence" value="ECO:0007669"/>
    <property type="project" value="InterPro"/>
</dbReference>
<organism evidence="4 5">
    <name type="scientific">Eleusine coracana subsp. coracana</name>
    <dbReference type="NCBI Taxonomy" id="191504"/>
    <lineage>
        <taxon>Eukaryota</taxon>
        <taxon>Viridiplantae</taxon>
        <taxon>Streptophyta</taxon>
        <taxon>Embryophyta</taxon>
        <taxon>Tracheophyta</taxon>
        <taxon>Spermatophyta</taxon>
        <taxon>Magnoliopsida</taxon>
        <taxon>Liliopsida</taxon>
        <taxon>Poales</taxon>
        <taxon>Poaceae</taxon>
        <taxon>PACMAD clade</taxon>
        <taxon>Chloridoideae</taxon>
        <taxon>Cynodonteae</taxon>
        <taxon>Eleusininae</taxon>
        <taxon>Eleusine</taxon>
    </lineage>
</organism>
<reference evidence="4" key="1">
    <citation type="journal article" date="2018" name="DNA Res.">
        <title>Multiple hybrid de novo genome assembly of finger millet, an orphan allotetraploid crop.</title>
        <authorList>
            <person name="Hatakeyama M."/>
            <person name="Aluri S."/>
            <person name="Balachadran M.T."/>
            <person name="Sivarajan S.R."/>
            <person name="Patrignani A."/>
            <person name="Gruter S."/>
            <person name="Poveda L."/>
            <person name="Shimizu-Inatsugi R."/>
            <person name="Baeten J."/>
            <person name="Francoijs K.J."/>
            <person name="Nataraja K.N."/>
            <person name="Reddy Y.A.N."/>
            <person name="Phadnis S."/>
            <person name="Ravikumar R.L."/>
            <person name="Schlapbach R."/>
            <person name="Sreeman S.M."/>
            <person name="Shimizu K.K."/>
        </authorList>
    </citation>
    <scope>NUCLEOTIDE SEQUENCE</scope>
</reference>
<dbReference type="EMBL" id="BQKI01000076">
    <property type="protein sequence ID" value="GJN23163.1"/>
    <property type="molecule type" value="Genomic_DNA"/>
</dbReference>
<keyword evidence="5" id="KW-1185">Reference proteome</keyword>
<dbReference type="PANTHER" id="PTHR43795">
    <property type="entry name" value="BIFUNCTIONAL ASPARTATE AMINOTRANSFERASE AND GLUTAMATE/ASPARTATE-PREPHENATE AMINOTRANSFERASE-RELATED"/>
    <property type="match status" value="1"/>
</dbReference>
<dbReference type="GO" id="GO:0006520">
    <property type="term" value="P:amino acid metabolic process"/>
    <property type="evidence" value="ECO:0007669"/>
    <property type="project" value="TreeGrafter"/>
</dbReference>
<dbReference type="SUPFAM" id="SSF53383">
    <property type="entry name" value="PLP-dependent transferases"/>
    <property type="match status" value="1"/>
</dbReference>
<dbReference type="Pfam" id="PF00155">
    <property type="entry name" value="Aminotran_1_2"/>
    <property type="match status" value="1"/>
</dbReference>
<sequence>MSATSFSALSTTSFAALTLPFPRSGDTTSPYRRILTAPAPPPLINSAASSSPGRRRLIWRHPLLRSRPAAPTPPLDDLYHLESNPTGMINLGLAENHVRVGPTPTPPLPSFVCVLPVEWNSLIDVGASVQQSLNLVGRWMEEHARATMLEGMTAADDERDLTVRGLATYQPYDGILALKMALAGFMRQVMHESVSVDPSEMVITSGATPLIEILSFCLTDPGHAFLVPPPYYPGY</sequence>
<dbReference type="Gene3D" id="3.90.1150.10">
    <property type="entry name" value="Aspartate Aminotransferase, domain 1"/>
    <property type="match status" value="1"/>
</dbReference>
<comment type="caution">
    <text evidence="4">The sequence shown here is derived from an EMBL/GenBank/DDBJ whole genome shotgun (WGS) entry which is preliminary data.</text>
</comment>
<dbReference type="PANTHER" id="PTHR43795:SF85">
    <property type="entry name" value="AMINOTRANSFERASE ACS10-RELATED"/>
    <property type="match status" value="1"/>
</dbReference>
<dbReference type="InterPro" id="IPR015422">
    <property type="entry name" value="PyrdxlP-dep_Trfase_small"/>
</dbReference>
<evidence type="ECO:0000313" key="4">
    <source>
        <dbReference type="EMBL" id="GJN23163.1"/>
    </source>
</evidence>
<feature type="domain" description="Aminotransferase class I/classII large" evidence="3">
    <location>
        <begin position="157"/>
        <end position="235"/>
    </location>
</feature>
<comment type="cofactor">
    <cofactor evidence="1">
        <name>pyridoxal 5'-phosphate</name>
        <dbReference type="ChEBI" id="CHEBI:597326"/>
    </cofactor>
</comment>
<dbReference type="Gene3D" id="3.40.640.10">
    <property type="entry name" value="Type I PLP-dependent aspartate aminotransferase-like (Major domain)"/>
    <property type="match status" value="1"/>
</dbReference>
<dbReference type="InterPro" id="IPR015424">
    <property type="entry name" value="PyrdxlP-dep_Trfase"/>
</dbReference>
<proteinExistence type="predicted"/>
<gene>
    <name evidence="4" type="primary">gb10787</name>
    <name evidence="4" type="ORF">PR202_gb10787</name>
</gene>
<reference evidence="4" key="2">
    <citation type="submission" date="2021-12" db="EMBL/GenBank/DDBJ databases">
        <title>Resequencing data analysis of finger millet.</title>
        <authorList>
            <person name="Hatakeyama M."/>
            <person name="Aluri S."/>
            <person name="Balachadran M.T."/>
            <person name="Sivarajan S.R."/>
            <person name="Poveda L."/>
            <person name="Shimizu-Inatsugi R."/>
            <person name="Schlapbach R."/>
            <person name="Sreeman S.M."/>
            <person name="Shimizu K.K."/>
        </authorList>
    </citation>
    <scope>NUCLEOTIDE SEQUENCE</scope>
</reference>
<keyword evidence="2" id="KW-0663">Pyridoxal phosphate</keyword>
<dbReference type="InterPro" id="IPR050478">
    <property type="entry name" value="Ethylene_sulfur-biosynth"/>
</dbReference>
<accession>A0AAV5EK74</accession>
<dbReference type="GO" id="GO:0008483">
    <property type="term" value="F:transaminase activity"/>
    <property type="evidence" value="ECO:0007669"/>
    <property type="project" value="TreeGrafter"/>
</dbReference>